<gene>
    <name evidence="2" type="ORF">P4O66_013471</name>
</gene>
<reference evidence="2" key="1">
    <citation type="submission" date="2023-03" db="EMBL/GenBank/DDBJ databases">
        <title>Electrophorus voltai genome.</title>
        <authorList>
            <person name="Bian C."/>
        </authorList>
    </citation>
    <scope>NUCLEOTIDE SEQUENCE</scope>
    <source>
        <strain evidence="2">CB-2022</strain>
        <tissue evidence="2">Muscle</tissue>
    </source>
</reference>
<comment type="caution">
    <text evidence="2">The sequence shown here is derived from an EMBL/GenBank/DDBJ whole genome shotgun (WGS) entry which is preliminary data.</text>
</comment>
<sequence>MCFEAAVTVEVQRLPSQMLPWPPKQLRGRNKFTKSSSMSFVSPVLQKHTGGEEGDEEEKKGFVALESKRADEPVKCSCLKIRVWRLMSMRVNPDLKEPEGAPGG</sequence>
<accession>A0AAD8Z1Y1</accession>
<dbReference type="Proteomes" id="UP001239994">
    <property type="component" value="Unassembled WGS sequence"/>
</dbReference>
<evidence type="ECO:0000256" key="1">
    <source>
        <dbReference type="SAM" id="MobiDB-lite"/>
    </source>
</evidence>
<feature type="region of interest" description="Disordered" evidence="1">
    <location>
        <begin position="25"/>
        <end position="59"/>
    </location>
</feature>
<organism evidence="2 3">
    <name type="scientific">Electrophorus voltai</name>
    <dbReference type="NCBI Taxonomy" id="2609070"/>
    <lineage>
        <taxon>Eukaryota</taxon>
        <taxon>Metazoa</taxon>
        <taxon>Chordata</taxon>
        <taxon>Craniata</taxon>
        <taxon>Vertebrata</taxon>
        <taxon>Euteleostomi</taxon>
        <taxon>Actinopterygii</taxon>
        <taxon>Neopterygii</taxon>
        <taxon>Teleostei</taxon>
        <taxon>Ostariophysi</taxon>
        <taxon>Gymnotiformes</taxon>
        <taxon>Gymnotoidei</taxon>
        <taxon>Gymnotidae</taxon>
        <taxon>Electrophorus</taxon>
    </lineage>
</organism>
<dbReference type="EMBL" id="JAROKS010000020">
    <property type="protein sequence ID" value="KAK1791457.1"/>
    <property type="molecule type" value="Genomic_DNA"/>
</dbReference>
<name>A0AAD8Z1Y1_9TELE</name>
<feature type="non-terminal residue" evidence="2">
    <location>
        <position position="104"/>
    </location>
</feature>
<protein>
    <submittedName>
        <fullName evidence="2">Uncharacterized protein</fullName>
    </submittedName>
</protein>
<evidence type="ECO:0000313" key="2">
    <source>
        <dbReference type="EMBL" id="KAK1791457.1"/>
    </source>
</evidence>
<dbReference type="AlphaFoldDB" id="A0AAD8Z1Y1"/>
<proteinExistence type="predicted"/>
<evidence type="ECO:0000313" key="3">
    <source>
        <dbReference type="Proteomes" id="UP001239994"/>
    </source>
</evidence>
<keyword evidence="3" id="KW-1185">Reference proteome</keyword>